<dbReference type="SMART" id="SM00434">
    <property type="entry name" value="TOP4c"/>
    <property type="match status" value="1"/>
</dbReference>
<dbReference type="SUPFAM" id="SSF101904">
    <property type="entry name" value="GyrA/ParC C-terminal domain-like"/>
    <property type="match status" value="1"/>
</dbReference>
<dbReference type="Proteomes" id="UP000031397">
    <property type="component" value="Unassembled WGS sequence"/>
</dbReference>
<dbReference type="InterPro" id="IPR013758">
    <property type="entry name" value="Topo_IIA_A/C_ab"/>
</dbReference>
<comment type="miscellaneous">
    <text evidence="9">Few gyrases are as efficient as E.coli at forming negative supercoils. Not all organisms have 2 type II topoisomerases; in organisms with a single type II topoisomerase this enzyme also has to decatenate newly replicated chromosomes.</text>
</comment>
<comment type="catalytic activity">
    <reaction evidence="1 9 10">
        <text>ATP-dependent breakage, passage and rejoining of double-stranded DNA.</text>
        <dbReference type="EC" id="5.6.2.2"/>
    </reaction>
</comment>
<evidence type="ECO:0000256" key="10">
    <source>
        <dbReference type="PROSITE-ProRule" id="PRU01384"/>
    </source>
</evidence>
<dbReference type="GO" id="GO:0005694">
    <property type="term" value="C:chromosome"/>
    <property type="evidence" value="ECO:0007669"/>
    <property type="project" value="InterPro"/>
</dbReference>
<feature type="region of interest" description="Disordered" evidence="11">
    <location>
        <begin position="812"/>
        <end position="833"/>
    </location>
</feature>
<keyword evidence="3 9" id="KW-0963">Cytoplasm</keyword>
<dbReference type="InterPro" id="IPR002205">
    <property type="entry name" value="Topo_IIA_dom_A"/>
</dbReference>
<dbReference type="FunFam" id="3.30.1360.40:FF:000002">
    <property type="entry name" value="DNA gyrase subunit A"/>
    <property type="match status" value="1"/>
</dbReference>
<protein>
    <recommendedName>
        <fullName evidence="9">DNA gyrase subunit A</fullName>
        <ecNumber evidence="9">5.6.2.2</ecNumber>
    </recommendedName>
</protein>
<dbReference type="Gene3D" id="2.120.10.90">
    <property type="entry name" value="DNA gyrase/topoisomerase IV, subunit A, C-terminal"/>
    <property type="match status" value="1"/>
</dbReference>
<comment type="function">
    <text evidence="9">A type II topoisomerase that negatively supercoils closed circular double-stranded (ds) DNA in an ATP-dependent manner to modulate DNA topology and maintain chromosomes in an underwound state. Negative supercoiling favors strand separation, and DNA replication, transcription, recombination and repair, all of which involve strand separation. Also able to catalyze the interconversion of other topological isomers of dsDNA rings, including catenanes and knotted rings. Type II topoisomerases break and join 2 DNA strands simultaneously in an ATP-dependent manner.</text>
</comment>
<evidence type="ECO:0000256" key="1">
    <source>
        <dbReference type="ARBA" id="ARBA00000185"/>
    </source>
</evidence>
<dbReference type="NCBIfam" id="NF004043">
    <property type="entry name" value="PRK05560.1"/>
    <property type="match status" value="1"/>
</dbReference>
<feature type="domain" description="Topo IIA-type catalytic" evidence="12">
    <location>
        <begin position="38"/>
        <end position="503"/>
    </location>
</feature>
<dbReference type="Gene3D" id="1.10.268.10">
    <property type="entry name" value="Topoisomerase, domain 3"/>
    <property type="match status" value="1"/>
</dbReference>
<dbReference type="HAMAP" id="MF_01897">
    <property type="entry name" value="GyrA"/>
    <property type="match status" value="1"/>
</dbReference>
<evidence type="ECO:0000256" key="5">
    <source>
        <dbReference type="ARBA" id="ARBA00022840"/>
    </source>
</evidence>
<dbReference type="GO" id="GO:0034335">
    <property type="term" value="F:DNA negative supercoiling activity"/>
    <property type="evidence" value="ECO:0007669"/>
    <property type="project" value="UniProtKB-ARBA"/>
</dbReference>
<sequence length="833" mass="92545">MANEENNKPSRVQNVELSKKMRSSFLDYAMSVIVSRALPDVRDGLKPVHRRILYDMHELGVTPDKPYKKSARIVGDVLGKFHPHGDSSVYEAMVRMAQEFSYRYMLVDGHGNFGSVDGDGAAAMRYTEVRLSKISMEMLRDINKDTVDFQPNYDGTEREPVVLPARIPNLLLNGASGIAVGMATNIPPHNLSEVISAIHILMRNPDATTNDLMEALPGPDFPTGGVVMGKSGIRRAYETGRGSIIVRAKVDIEEQKNGKQRIIATELPYMVNKAKLIERIADLVRDKRIEGITAINDESDKDGMRVVIDVKRDASAEVILNNLYKLTLMQTSFSFNMLAIVDGAPKVLSLKEILQYYLEYQVEVITRRTKFDLRKAQARAHILEGLLVALDNIDAVIKIIRSSSTGDIAKNELINNFELDDKQAQAILDMRLVRLTGLERGKITDEHNKLLANIKDYKDILNSRDRINEIIYNELLEIQKKFGDKRRTELLVGEITSIEDEDLIEEENVVITLTHNGYIKRLPTDEFKAQNRGGRGVQGMGVNKDDFIEHLLSTATHDRLLFFTNAGKVYSMKAYEVPEYGRAAKGIPIVNLLNLGQNEKIQTVISISSKHNDQDKYLFFTTKQGTVKRTPVSDFLNIRKNGLKAIHLHDGDEVIGVSIVDNGDNMIIGTHLGYAVSFKADDVRSMGRSASGVRGVRLRPEDYVVGAAILTPDSDVFVISENGYGKRTKAADYPIKGRGGKGIKTSNVTKKNGPLVGLSTVTGDEDIMLITNMGVMIRFAVNNVSETGRATLGVHLIRVDDDAKVATMAVVAKDQEQESKVEEPTSASDQSEE</sequence>
<dbReference type="InterPro" id="IPR013757">
    <property type="entry name" value="Topo_IIA_A_a_sf"/>
</dbReference>
<keyword evidence="14" id="KW-1185">Reference proteome</keyword>
<proteinExistence type="inferred from homology"/>
<dbReference type="OrthoDB" id="9806486at2"/>
<dbReference type="InterPro" id="IPR050220">
    <property type="entry name" value="Type_II_DNA_Topoisomerases"/>
</dbReference>
<dbReference type="AlphaFoldDB" id="A0A0C1M7K8"/>
<reference evidence="13 14" key="1">
    <citation type="submission" date="2014-06" db="EMBL/GenBank/DDBJ databases">
        <title>Functional and comparative genomic analyses of the Drosophila gut microbiota identify candidate symbiosis factors.</title>
        <authorList>
            <person name="Newell P.D."/>
            <person name="Chaston J.M."/>
            <person name="Douglas A.E."/>
        </authorList>
    </citation>
    <scope>NUCLEOTIDE SEQUENCE [LARGE SCALE GENOMIC DNA]</scope>
    <source>
        <strain evidence="13 14">DmCS_002</strain>
    </source>
</reference>
<dbReference type="GO" id="GO:0006265">
    <property type="term" value="P:DNA topological change"/>
    <property type="evidence" value="ECO:0007669"/>
    <property type="project" value="UniProtKB-UniRule"/>
</dbReference>
<dbReference type="Gene3D" id="3.90.199.10">
    <property type="entry name" value="Topoisomerase II, domain 5"/>
    <property type="match status" value="1"/>
</dbReference>
<dbReference type="NCBIfam" id="NF004044">
    <property type="entry name" value="PRK05561.1"/>
    <property type="match status" value="1"/>
</dbReference>
<dbReference type="GO" id="GO:0005524">
    <property type="term" value="F:ATP binding"/>
    <property type="evidence" value="ECO:0007669"/>
    <property type="project" value="UniProtKB-UniRule"/>
</dbReference>
<dbReference type="GO" id="GO:0005737">
    <property type="term" value="C:cytoplasm"/>
    <property type="evidence" value="ECO:0007669"/>
    <property type="project" value="UniProtKB-SubCell"/>
</dbReference>
<dbReference type="FunFam" id="3.90.199.10:FF:000001">
    <property type="entry name" value="DNA gyrase subunit A"/>
    <property type="match status" value="1"/>
</dbReference>
<evidence type="ECO:0000313" key="13">
    <source>
        <dbReference type="EMBL" id="KID42444.1"/>
    </source>
</evidence>
<dbReference type="SUPFAM" id="SSF56719">
    <property type="entry name" value="Type II DNA topoisomerase"/>
    <property type="match status" value="1"/>
</dbReference>
<keyword evidence="4 9" id="KW-0547">Nucleotide-binding</keyword>
<organism evidence="13 14">
    <name type="scientific">Fructilactobacillus fructivorans</name>
    <dbReference type="NCBI Taxonomy" id="1614"/>
    <lineage>
        <taxon>Bacteria</taxon>
        <taxon>Bacillati</taxon>
        <taxon>Bacillota</taxon>
        <taxon>Bacilli</taxon>
        <taxon>Lactobacillales</taxon>
        <taxon>Lactobacillaceae</taxon>
        <taxon>Fructilactobacillus</taxon>
    </lineage>
</organism>
<keyword evidence="7 9" id="KW-0238">DNA-binding</keyword>
<dbReference type="Pfam" id="PF00521">
    <property type="entry name" value="DNA_topoisoIV"/>
    <property type="match status" value="1"/>
</dbReference>
<evidence type="ECO:0000259" key="12">
    <source>
        <dbReference type="PROSITE" id="PS52040"/>
    </source>
</evidence>
<dbReference type="GO" id="GO:0003677">
    <property type="term" value="F:DNA binding"/>
    <property type="evidence" value="ECO:0007669"/>
    <property type="project" value="UniProtKB-UniRule"/>
</dbReference>
<keyword evidence="6 9" id="KW-0799">Topoisomerase</keyword>
<gene>
    <name evidence="9" type="primary">gyrA</name>
    <name evidence="13" type="ORF">LfDm3_0373</name>
</gene>
<comment type="subunit">
    <text evidence="9">Heterotetramer, composed of two GyrA and two GyrB chains. In the heterotetramer, GyrA contains the active site tyrosine that forms a transient covalent intermediate with DNA, while GyrB binds cofactors and catalyzes ATP hydrolysis.</text>
</comment>
<feature type="short sequence motif" description="GyrA-box" evidence="9">
    <location>
        <begin position="530"/>
        <end position="536"/>
    </location>
</feature>
<dbReference type="InterPro" id="IPR006691">
    <property type="entry name" value="GyrA/parC_rep"/>
</dbReference>
<evidence type="ECO:0000256" key="11">
    <source>
        <dbReference type="SAM" id="MobiDB-lite"/>
    </source>
</evidence>
<dbReference type="InterPro" id="IPR005743">
    <property type="entry name" value="GyrA"/>
</dbReference>
<dbReference type="CDD" id="cd00187">
    <property type="entry name" value="TOP4c"/>
    <property type="match status" value="1"/>
</dbReference>
<dbReference type="Gene3D" id="3.30.1360.40">
    <property type="match status" value="1"/>
</dbReference>
<evidence type="ECO:0000256" key="9">
    <source>
        <dbReference type="HAMAP-Rule" id="MF_01897"/>
    </source>
</evidence>
<evidence type="ECO:0000313" key="14">
    <source>
        <dbReference type="Proteomes" id="UP000031397"/>
    </source>
</evidence>
<comment type="caution">
    <text evidence="13">The sequence shown here is derived from an EMBL/GenBank/DDBJ whole genome shotgun (WGS) entry which is preliminary data.</text>
</comment>
<dbReference type="InterPro" id="IPR013760">
    <property type="entry name" value="Topo_IIA-like_dom_sf"/>
</dbReference>
<evidence type="ECO:0000256" key="3">
    <source>
        <dbReference type="ARBA" id="ARBA00022490"/>
    </source>
</evidence>
<keyword evidence="8 9" id="KW-0413">Isomerase</keyword>
<dbReference type="GO" id="GO:0009330">
    <property type="term" value="C:DNA topoisomerase type II (double strand cut, ATP-hydrolyzing) complex"/>
    <property type="evidence" value="ECO:0007669"/>
    <property type="project" value="TreeGrafter"/>
</dbReference>
<dbReference type="Pfam" id="PF03989">
    <property type="entry name" value="DNA_gyraseA_C"/>
    <property type="match status" value="6"/>
</dbReference>
<dbReference type="PANTHER" id="PTHR43493:SF5">
    <property type="entry name" value="DNA GYRASE SUBUNIT A, CHLOROPLASTIC_MITOCHONDRIAL"/>
    <property type="match status" value="1"/>
</dbReference>
<name>A0A0C1M7K8_9LACO</name>
<dbReference type="PROSITE" id="PS52040">
    <property type="entry name" value="TOPO_IIA"/>
    <property type="match status" value="1"/>
</dbReference>
<dbReference type="FunFam" id="2.120.10.90:FF:000004">
    <property type="entry name" value="DNA gyrase subunit A"/>
    <property type="match status" value="1"/>
</dbReference>
<accession>A0A0C1M7K8</accession>
<feature type="active site" description="O-(5'-phospho-DNA)-tyrosine intermediate" evidence="9 10">
    <location>
        <position position="126"/>
    </location>
</feature>
<evidence type="ECO:0000256" key="6">
    <source>
        <dbReference type="ARBA" id="ARBA00023029"/>
    </source>
</evidence>
<dbReference type="EC" id="5.6.2.2" evidence="9"/>
<dbReference type="PATRIC" id="fig|1614.7.peg.363"/>
<comment type="subcellular location">
    <subcellularLocation>
        <location evidence="9">Cytoplasm</location>
    </subcellularLocation>
</comment>
<evidence type="ECO:0000256" key="2">
    <source>
        <dbReference type="ARBA" id="ARBA00008263"/>
    </source>
</evidence>
<feature type="compositionally biased region" description="Basic and acidic residues" evidence="11">
    <location>
        <begin position="813"/>
        <end position="823"/>
    </location>
</feature>
<evidence type="ECO:0000256" key="8">
    <source>
        <dbReference type="ARBA" id="ARBA00023235"/>
    </source>
</evidence>
<dbReference type="InterPro" id="IPR035516">
    <property type="entry name" value="Gyrase/topoIV_suA_C"/>
</dbReference>
<evidence type="ECO:0000256" key="7">
    <source>
        <dbReference type="ARBA" id="ARBA00023125"/>
    </source>
</evidence>
<dbReference type="PANTHER" id="PTHR43493">
    <property type="entry name" value="DNA GYRASE/TOPOISOMERASE SUBUNIT A"/>
    <property type="match status" value="1"/>
</dbReference>
<dbReference type="NCBIfam" id="TIGR01063">
    <property type="entry name" value="gyrA"/>
    <property type="match status" value="1"/>
</dbReference>
<dbReference type="FunFam" id="1.10.268.10:FF:000001">
    <property type="entry name" value="DNA gyrase subunit A"/>
    <property type="match status" value="1"/>
</dbReference>
<dbReference type="EMBL" id="JOJZ01000009">
    <property type="protein sequence ID" value="KID42444.1"/>
    <property type="molecule type" value="Genomic_DNA"/>
</dbReference>
<dbReference type="GO" id="GO:0006261">
    <property type="term" value="P:DNA-templated DNA replication"/>
    <property type="evidence" value="ECO:0007669"/>
    <property type="project" value="UniProtKB-UniRule"/>
</dbReference>
<evidence type="ECO:0000256" key="4">
    <source>
        <dbReference type="ARBA" id="ARBA00022741"/>
    </source>
</evidence>
<comment type="similarity">
    <text evidence="2 9">Belongs to the type II topoisomerase GyrA/ParC subunit family.</text>
</comment>
<keyword evidence="5 9" id="KW-0067">ATP-binding</keyword>